<evidence type="ECO:0000313" key="1">
    <source>
        <dbReference type="EMBL" id="RPA75493.1"/>
    </source>
</evidence>
<evidence type="ECO:0000313" key="2">
    <source>
        <dbReference type="Proteomes" id="UP000275078"/>
    </source>
</evidence>
<protein>
    <submittedName>
        <fullName evidence="1">Uncharacterized protein</fullName>
    </submittedName>
</protein>
<reference evidence="1 2" key="1">
    <citation type="journal article" date="2018" name="Nat. Ecol. Evol.">
        <title>Pezizomycetes genomes reveal the molecular basis of ectomycorrhizal truffle lifestyle.</title>
        <authorList>
            <person name="Murat C."/>
            <person name="Payen T."/>
            <person name="Noel B."/>
            <person name="Kuo A."/>
            <person name="Morin E."/>
            <person name="Chen J."/>
            <person name="Kohler A."/>
            <person name="Krizsan K."/>
            <person name="Balestrini R."/>
            <person name="Da Silva C."/>
            <person name="Montanini B."/>
            <person name="Hainaut M."/>
            <person name="Levati E."/>
            <person name="Barry K.W."/>
            <person name="Belfiori B."/>
            <person name="Cichocki N."/>
            <person name="Clum A."/>
            <person name="Dockter R.B."/>
            <person name="Fauchery L."/>
            <person name="Guy J."/>
            <person name="Iotti M."/>
            <person name="Le Tacon F."/>
            <person name="Lindquist E.A."/>
            <person name="Lipzen A."/>
            <person name="Malagnac F."/>
            <person name="Mello A."/>
            <person name="Molinier V."/>
            <person name="Miyauchi S."/>
            <person name="Poulain J."/>
            <person name="Riccioni C."/>
            <person name="Rubini A."/>
            <person name="Sitrit Y."/>
            <person name="Splivallo R."/>
            <person name="Traeger S."/>
            <person name="Wang M."/>
            <person name="Zifcakova L."/>
            <person name="Wipf D."/>
            <person name="Zambonelli A."/>
            <person name="Paolocci F."/>
            <person name="Nowrousian M."/>
            <person name="Ottonello S."/>
            <person name="Baldrian P."/>
            <person name="Spatafora J.W."/>
            <person name="Henrissat B."/>
            <person name="Nagy L.G."/>
            <person name="Aury J.M."/>
            <person name="Wincker P."/>
            <person name="Grigoriev I.V."/>
            <person name="Bonfante P."/>
            <person name="Martin F.M."/>
        </authorList>
    </citation>
    <scope>NUCLEOTIDE SEQUENCE [LARGE SCALE GENOMIC DNA]</scope>
    <source>
        <strain evidence="1 2">RN42</strain>
    </source>
</reference>
<organism evidence="1 2">
    <name type="scientific">Ascobolus immersus RN42</name>
    <dbReference type="NCBI Taxonomy" id="1160509"/>
    <lineage>
        <taxon>Eukaryota</taxon>
        <taxon>Fungi</taxon>
        <taxon>Dikarya</taxon>
        <taxon>Ascomycota</taxon>
        <taxon>Pezizomycotina</taxon>
        <taxon>Pezizomycetes</taxon>
        <taxon>Pezizales</taxon>
        <taxon>Ascobolaceae</taxon>
        <taxon>Ascobolus</taxon>
    </lineage>
</organism>
<keyword evidence="2" id="KW-1185">Reference proteome</keyword>
<proteinExistence type="predicted"/>
<sequence>MDALDIIILLSRFDVEGVLKAQNLRSIYPSDQVVTAIRRFLEFALKTFGALGNDRLYERLYDIGLSNNLLPDYPEYIRSHRLGVRQPGPLSYRSFFRPKLHPCDGAAPPISIPLPTDACIIGSGVVCFGFSKALEVIAVEVLVSSTYQDVEELQNRLSHHNVPVVIIRGTFETSAQEEEELILETARKWAYGSNERRWRSTPKAQSMFHRNWHFKKLQRPVFTYLGRA</sequence>
<dbReference type="Proteomes" id="UP000275078">
    <property type="component" value="Unassembled WGS sequence"/>
</dbReference>
<accession>A0A3N4HNS4</accession>
<dbReference type="EMBL" id="ML119762">
    <property type="protein sequence ID" value="RPA75493.1"/>
    <property type="molecule type" value="Genomic_DNA"/>
</dbReference>
<dbReference type="AlphaFoldDB" id="A0A3N4HNS4"/>
<name>A0A3N4HNS4_ASCIM</name>
<gene>
    <name evidence="1" type="ORF">BJ508DRAFT_18579</name>
</gene>